<keyword evidence="2" id="KW-1185">Reference proteome</keyword>
<protein>
    <submittedName>
        <fullName evidence="1">Uncharacterized protein</fullName>
    </submittedName>
</protein>
<evidence type="ECO:0000313" key="1">
    <source>
        <dbReference type="EMBL" id="PZF85043.1"/>
    </source>
</evidence>
<dbReference type="AlphaFoldDB" id="A0A2W2CXU7"/>
<accession>A0A2W2CXU7</accession>
<dbReference type="Proteomes" id="UP000248627">
    <property type="component" value="Unassembled WGS sequence"/>
</dbReference>
<proteinExistence type="predicted"/>
<comment type="caution">
    <text evidence="1">The sequence shown here is derived from an EMBL/GenBank/DDBJ whole genome shotgun (WGS) entry which is preliminary data.</text>
</comment>
<reference evidence="1 2" key="1">
    <citation type="submission" date="2018-01" db="EMBL/GenBank/DDBJ databases">
        <title>Draft genome sequence of Jishengella endophytica.</title>
        <authorList>
            <person name="Sahin N."/>
            <person name="Ay H."/>
            <person name="Saygin H."/>
        </authorList>
    </citation>
    <scope>NUCLEOTIDE SEQUENCE [LARGE SCALE GENOMIC DNA]</scope>
    <source>
        <strain evidence="1 2">DSM 45430</strain>
    </source>
</reference>
<dbReference type="EMBL" id="POTX01000362">
    <property type="protein sequence ID" value="PZF85043.1"/>
    <property type="molecule type" value="Genomic_DNA"/>
</dbReference>
<evidence type="ECO:0000313" key="2">
    <source>
        <dbReference type="Proteomes" id="UP000248627"/>
    </source>
</evidence>
<gene>
    <name evidence="1" type="ORF">C1I93_28930</name>
</gene>
<name>A0A2W2CXU7_9ACTN</name>
<organism evidence="1 2">
    <name type="scientific">Micromonospora endophytica</name>
    <dbReference type="NCBI Taxonomy" id="515350"/>
    <lineage>
        <taxon>Bacteria</taxon>
        <taxon>Bacillati</taxon>
        <taxon>Actinomycetota</taxon>
        <taxon>Actinomycetes</taxon>
        <taxon>Micromonosporales</taxon>
        <taxon>Micromonosporaceae</taxon>
        <taxon>Micromonospora</taxon>
    </lineage>
</organism>
<sequence length="77" mass="8762">VNQVNRVTLKLFRVLRWTPQRGHPFLWTNIQSQGVHISGGRPVQAYVDAWSSLLDLSLGVRESEDLIGTVIKESFDE</sequence>
<feature type="non-terminal residue" evidence="1">
    <location>
        <position position="1"/>
    </location>
</feature>